<keyword evidence="2" id="KW-1185">Reference proteome</keyword>
<dbReference type="EMBL" id="QLNQ01000027">
    <property type="protein sequence ID" value="RCK59413.1"/>
    <property type="molecule type" value="Genomic_DNA"/>
</dbReference>
<evidence type="ECO:0000313" key="1">
    <source>
        <dbReference type="EMBL" id="RCK59413.1"/>
    </source>
</evidence>
<proteinExistence type="predicted"/>
<dbReference type="AlphaFoldDB" id="A0A367Y0L5"/>
<sequence length="120" mass="14025">MVDYSTNIVVFKRAGGAPLFRFFYDSEFSELYEIIDYEDVDFIKDFLSENVVETYVVQTKTNQLRLQSTEYDMDFHRLLDLDDEDEEEFALGAMLGHGAVDDTIEEHMEDEDDHSKCAIE</sequence>
<reference evidence="1 2" key="1">
    <citation type="submission" date="2018-06" db="EMBL/GenBank/DDBJ databases">
        <title>Whole genome sequencing of Candida tropicalis (genome annotated by CSBL at Korea University).</title>
        <authorList>
            <person name="Ahn J."/>
        </authorList>
    </citation>
    <scope>NUCLEOTIDE SEQUENCE [LARGE SCALE GENOMIC DNA]</scope>
    <source>
        <strain evidence="1 2">ATCC 20962</strain>
    </source>
</reference>
<name>A0A367Y0L5_9ASCO</name>
<comment type="caution">
    <text evidence="1">The sequence shown here is derived from an EMBL/GenBank/DDBJ whole genome shotgun (WGS) entry which is preliminary data.</text>
</comment>
<dbReference type="Proteomes" id="UP000253472">
    <property type="component" value="Unassembled WGS sequence"/>
</dbReference>
<organism evidence="1 2">
    <name type="scientific">Candida viswanathii</name>
    <dbReference type="NCBI Taxonomy" id="5486"/>
    <lineage>
        <taxon>Eukaryota</taxon>
        <taxon>Fungi</taxon>
        <taxon>Dikarya</taxon>
        <taxon>Ascomycota</taxon>
        <taxon>Saccharomycotina</taxon>
        <taxon>Pichiomycetes</taxon>
        <taxon>Debaryomycetaceae</taxon>
        <taxon>Candida/Lodderomyces clade</taxon>
        <taxon>Candida</taxon>
    </lineage>
</organism>
<protein>
    <submittedName>
        <fullName evidence="1">Uncharacterized protein</fullName>
    </submittedName>
</protein>
<gene>
    <name evidence="1" type="ORF">Cantr_07065</name>
</gene>
<evidence type="ECO:0000313" key="2">
    <source>
        <dbReference type="Proteomes" id="UP000253472"/>
    </source>
</evidence>
<accession>A0A367Y0L5</accession>